<dbReference type="GO" id="GO:0003954">
    <property type="term" value="F:NADH dehydrogenase activity"/>
    <property type="evidence" value="ECO:0007669"/>
    <property type="project" value="TreeGrafter"/>
</dbReference>
<protein>
    <submittedName>
        <fullName evidence="9">NADH-quinone oxidoreductase subunit M</fullName>
    </submittedName>
</protein>
<dbReference type="NCBIfam" id="NF004500">
    <property type="entry name" value="PRK05846.1-4"/>
    <property type="match status" value="1"/>
</dbReference>
<evidence type="ECO:0000256" key="4">
    <source>
        <dbReference type="ARBA" id="ARBA00022989"/>
    </source>
</evidence>
<evidence type="ECO:0000259" key="8">
    <source>
        <dbReference type="Pfam" id="PF00361"/>
    </source>
</evidence>
<feature type="transmembrane region" description="Helical" evidence="7">
    <location>
        <begin position="179"/>
        <end position="201"/>
    </location>
</feature>
<organism evidence="9 10">
    <name type="scientific">Planobispora longispora</name>
    <dbReference type="NCBI Taxonomy" id="28887"/>
    <lineage>
        <taxon>Bacteria</taxon>
        <taxon>Bacillati</taxon>
        <taxon>Actinomycetota</taxon>
        <taxon>Actinomycetes</taxon>
        <taxon>Streptosporangiales</taxon>
        <taxon>Streptosporangiaceae</taxon>
        <taxon>Planobispora</taxon>
    </lineage>
</organism>
<feature type="transmembrane region" description="Helical" evidence="7">
    <location>
        <begin position="32"/>
        <end position="52"/>
    </location>
</feature>
<proteinExistence type="inferred from homology"/>
<feature type="transmembrane region" description="Helical" evidence="7">
    <location>
        <begin position="6"/>
        <end position="25"/>
    </location>
</feature>
<dbReference type="EMBL" id="BOOH01000019">
    <property type="protein sequence ID" value="GIH76274.1"/>
    <property type="molecule type" value="Genomic_DNA"/>
</dbReference>
<feature type="transmembrane region" description="Helical" evidence="7">
    <location>
        <begin position="287"/>
        <end position="308"/>
    </location>
</feature>
<feature type="transmembrane region" description="Helical" evidence="7">
    <location>
        <begin position="315"/>
        <end position="334"/>
    </location>
</feature>
<evidence type="ECO:0000256" key="5">
    <source>
        <dbReference type="ARBA" id="ARBA00023136"/>
    </source>
</evidence>
<comment type="similarity">
    <text evidence="2">Belongs to the complex I subunit 4 family.</text>
</comment>
<evidence type="ECO:0000256" key="7">
    <source>
        <dbReference type="SAM" id="Phobius"/>
    </source>
</evidence>
<dbReference type="Pfam" id="PF00361">
    <property type="entry name" value="Proton_antipo_M"/>
    <property type="match status" value="1"/>
</dbReference>
<dbReference type="GO" id="GO:0008137">
    <property type="term" value="F:NADH dehydrogenase (ubiquinone) activity"/>
    <property type="evidence" value="ECO:0007669"/>
    <property type="project" value="InterPro"/>
</dbReference>
<feature type="transmembrane region" description="Helical" evidence="7">
    <location>
        <begin position="419"/>
        <end position="441"/>
    </location>
</feature>
<dbReference type="GO" id="GO:0016020">
    <property type="term" value="C:membrane"/>
    <property type="evidence" value="ECO:0007669"/>
    <property type="project" value="UniProtKB-SubCell"/>
</dbReference>
<feature type="transmembrane region" description="Helical" evidence="7">
    <location>
        <begin position="123"/>
        <end position="141"/>
    </location>
</feature>
<feature type="domain" description="NADH:quinone oxidoreductase/Mrp antiporter transmembrane" evidence="8">
    <location>
        <begin position="143"/>
        <end position="422"/>
    </location>
</feature>
<accession>A0A8J3RJV4</accession>
<evidence type="ECO:0000313" key="9">
    <source>
        <dbReference type="EMBL" id="GIH76274.1"/>
    </source>
</evidence>
<name>A0A8J3RJV4_9ACTN</name>
<evidence type="ECO:0000256" key="1">
    <source>
        <dbReference type="ARBA" id="ARBA00004127"/>
    </source>
</evidence>
<dbReference type="GO" id="GO:0042773">
    <property type="term" value="P:ATP synthesis coupled electron transport"/>
    <property type="evidence" value="ECO:0007669"/>
    <property type="project" value="InterPro"/>
</dbReference>
<comment type="caution">
    <text evidence="9">The sequence shown here is derived from an EMBL/GenBank/DDBJ whole genome shotgun (WGS) entry which is preliminary data.</text>
</comment>
<dbReference type="NCBIfam" id="TIGR01972">
    <property type="entry name" value="NDH_I_M"/>
    <property type="match status" value="1"/>
</dbReference>
<dbReference type="InterPro" id="IPR001750">
    <property type="entry name" value="ND/Mrp_TM"/>
</dbReference>
<dbReference type="AlphaFoldDB" id="A0A8J3RJV4"/>
<dbReference type="GO" id="GO:0048039">
    <property type="term" value="F:ubiquinone binding"/>
    <property type="evidence" value="ECO:0007669"/>
    <property type="project" value="TreeGrafter"/>
</dbReference>
<dbReference type="RefSeq" id="WP_203890872.1">
    <property type="nucleotide sequence ID" value="NZ_BOOH01000019.1"/>
</dbReference>
<evidence type="ECO:0000256" key="3">
    <source>
        <dbReference type="ARBA" id="ARBA00022692"/>
    </source>
</evidence>
<dbReference type="InterPro" id="IPR010227">
    <property type="entry name" value="NADH_Q_OxRdtase_chainM/4"/>
</dbReference>
<feature type="transmembrane region" description="Helical" evidence="7">
    <location>
        <begin position="147"/>
        <end position="167"/>
    </location>
</feature>
<dbReference type="GO" id="GO:0015990">
    <property type="term" value="P:electron transport coupled proton transport"/>
    <property type="evidence" value="ECO:0007669"/>
    <property type="project" value="TreeGrafter"/>
</dbReference>
<evidence type="ECO:0000313" key="10">
    <source>
        <dbReference type="Proteomes" id="UP000616724"/>
    </source>
</evidence>
<feature type="transmembrane region" description="Helical" evidence="7">
    <location>
        <begin position="72"/>
        <end position="102"/>
    </location>
</feature>
<feature type="transmembrane region" description="Helical" evidence="7">
    <location>
        <begin position="221"/>
        <end position="241"/>
    </location>
</feature>
<dbReference type="Proteomes" id="UP000616724">
    <property type="component" value="Unassembled WGS sequence"/>
</dbReference>
<feature type="transmembrane region" description="Helical" evidence="7">
    <location>
        <begin position="346"/>
        <end position="365"/>
    </location>
</feature>
<sequence length="518" mass="55522">MPWLSILMAVPVLGAVGVALLPKGSDKLAKQLALAVSLVVLALTVAMAVQFSPDGNRFQFEEKYAWIPSFGVHYGVAVDGIALVLIALSAVLVPIVILASWHDAEGATRLDLKSEVVPPKRSAKTYFALLLVLEAMMIGVFAATDIFLFYVFFEAMLIPMYFMIGSYGGVQRSYAAVKFLLYSLFGGLLMLVAVIALYVVAEKDTFMFPELIGAIQDPTTQKWLFAGFFIAFAIKAPLWPFHTWLPDAAAQAPAGAAVLLVGVLDKVGTYGMLRFCLELFPEASKFFTPLVIVLSVVGIVYGAIVAIGQTDMKRLIAYTSISHFGFIAMGVFAMTQNAQSGATLYMVNHGFSTGALFLLAGFLIYRRGSARIADYGGVQSVAPLLAGAFLIAGLSGLSLPGLSSFVSEFMVLIGTYERYAVPAIIGATGVILAAVYILWMYKRTMNGPTAEAVKGFTDLDGREKWVVAPLIAVIIALGFFPKPVLDVINPAVDQTLTNAQVTDKQPVSTVAEKKGAGQ</sequence>
<evidence type="ECO:0000256" key="2">
    <source>
        <dbReference type="ARBA" id="ARBA00009025"/>
    </source>
</evidence>
<dbReference type="GO" id="GO:0012505">
    <property type="term" value="C:endomembrane system"/>
    <property type="evidence" value="ECO:0007669"/>
    <property type="project" value="UniProtKB-SubCell"/>
</dbReference>
<evidence type="ECO:0000256" key="6">
    <source>
        <dbReference type="RuleBase" id="RU000320"/>
    </source>
</evidence>
<reference evidence="9 10" key="1">
    <citation type="submission" date="2021-01" db="EMBL/GenBank/DDBJ databases">
        <title>Whole genome shotgun sequence of Planobispora longispora NBRC 13918.</title>
        <authorList>
            <person name="Komaki H."/>
            <person name="Tamura T."/>
        </authorList>
    </citation>
    <scope>NUCLEOTIDE SEQUENCE [LARGE SCALE GENOMIC DNA]</scope>
    <source>
        <strain evidence="9 10">NBRC 13918</strain>
    </source>
</reference>
<dbReference type="PRINTS" id="PR01437">
    <property type="entry name" value="NUOXDRDTASE4"/>
</dbReference>
<dbReference type="PANTHER" id="PTHR43507:SF1">
    <property type="entry name" value="NADH-UBIQUINONE OXIDOREDUCTASE CHAIN 4"/>
    <property type="match status" value="1"/>
</dbReference>
<feature type="transmembrane region" description="Helical" evidence="7">
    <location>
        <begin position="377"/>
        <end position="399"/>
    </location>
</feature>
<keyword evidence="4 7" id="KW-1133">Transmembrane helix</keyword>
<keyword evidence="5 7" id="KW-0472">Membrane</keyword>
<keyword evidence="10" id="KW-1185">Reference proteome</keyword>
<comment type="subcellular location">
    <subcellularLocation>
        <location evidence="1">Endomembrane system</location>
        <topology evidence="1">Multi-pass membrane protein</topology>
    </subcellularLocation>
    <subcellularLocation>
        <location evidence="6">Membrane</location>
        <topology evidence="6">Multi-pass membrane protein</topology>
    </subcellularLocation>
</comment>
<dbReference type="PANTHER" id="PTHR43507">
    <property type="entry name" value="NADH-UBIQUINONE OXIDOREDUCTASE CHAIN 4"/>
    <property type="match status" value="1"/>
</dbReference>
<feature type="transmembrane region" description="Helical" evidence="7">
    <location>
        <begin position="248"/>
        <end position="267"/>
    </location>
</feature>
<keyword evidence="3 6" id="KW-0812">Transmembrane</keyword>
<gene>
    <name evidence="9" type="primary">nuoM</name>
    <name evidence="9" type="ORF">Plo01_27030</name>
</gene>
<dbReference type="InterPro" id="IPR003918">
    <property type="entry name" value="NADH_UbQ_OxRdtase"/>
</dbReference>